<evidence type="ECO:0000313" key="8">
    <source>
        <dbReference type="EMBL" id="PSI02924.1"/>
    </source>
</evidence>
<feature type="unsure residue" description="I or L" evidence="8">
    <location>
        <position position="19"/>
    </location>
</feature>
<dbReference type="GO" id="GO:0015979">
    <property type="term" value="P:photosynthesis"/>
    <property type="evidence" value="ECO:0007669"/>
    <property type="project" value="UniProtKB-KW"/>
</dbReference>
<keyword evidence="7" id="KW-0249">Electron transport</keyword>
<comment type="similarity">
    <text evidence="2 7">Belongs to the phycobiliprotein family.</text>
</comment>
<evidence type="ECO:0000313" key="9">
    <source>
        <dbReference type="Proteomes" id="UP000240206"/>
    </source>
</evidence>
<proteinExistence type="inferred from homology"/>
<keyword evidence="7" id="KW-0472">Membrane</keyword>
<dbReference type="AlphaFoldDB" id="A0A2P7EI88"/>
<keyword evidence="9" id="KW-1185">Reference proteome</keyword>
<evidence type="ECO:0000256" key="5">
    <source>
        <dbReference type="PIRSR" id="PIRSR000081-1"/>
    </source>
</evidence>
<evidence type="ECO:0000256" key="7">
    <source>
        <dbReference type="RuleBase" id="RU004438"/>
    </source>
</evidence>
<dbReference type="EMBL" id="PXVC01000001">
    <property type="protein sequence ID" value="PSI02924.1"/>
    <property type="molecule type" value="Genomic_DNA"/>
</dbReference>
<dbReference type="PANTHER" id="PTHR34011">
    <property type="entry name" value="PHYCOBILISOME 32.1 KDA LINKER POLYPEPTIDE, PHYCOCYANIN-ASSOCIATED, ROD 2-RELATED"/>
    <property type="match status" value="1"/>
</dbReference>
<name>A0A2P7EI88_9SYNE</name>
<evidence type="ECO:0000256" key="4">
    <source>
        <dbReference type="ARBA" id="ARBA00023307"/>
    </source>
</evidence>
<keyword evidence="7" id="KW-0602">Photosynthesis</keyword>
<dbReference type="InterPro" id="IPR038719">
    <property type="entry name" value="Phycobilisome_asu/bsu_sf"/>
</dbReference>
<keyword evidence="4 7" id="KW-0089">Bile pigment</keyword>
<dbReference type="Proteomes" id="UP000240206">
    <property type="component" value="Unassembled WGS sequence"/>
</dbReference>
<evidence type="ECO:0000256" key="2">
    <source>
        <dbReference type="ARBA" id="ARBA00008182"/>
    </source>
</evidence>
<feature type="binding site" evidence="5">
    <location>
        <position position="39"/>
    </location>
    <ligand>
        <name>(2R,3E)-phycocyanobilin</name>
        <dbReference type="ChEBI" id="CHEBI:85275"/>
        <label>1</label>
    </ligand>
</feature>
<dbReference type="PANTHER" id="PTHR34011:SF7">
    <property type="entry name" value="C-PHYCOCYANIN BETA SUBUNIT"/>
    <property type="match status" value="1"/>
</dbReference>
<keyword evidence="7" id="KW-0793">Thylakoid</keyword>
<keyword evidence="7" id="KW-0605">Phycobilisome</keyword>
<evidence type="ECO:0000256" key="3">
    <source>
        <dbReference type="ARBA" id="ARBA00022991"/>
    </source>
</evidence>
<feature type="binding site" evidence="5">
    <location>
        <position position="72"/>
    </location>
    <ligand>
        <name>(2R,3E)-phycocyanobilin</name>
        <dbReference type="ChEBI" id="CHEBI:85275"/>
        <label>2</label>
    </ligand>
</feature>
<dbReference type="GO" id="GO:0030089">
    <property type="term" value="C:phycobilisome"/>
    <property type="evidence" value="ECO:0007669"/>
    <property type="project" value="UniProtKB-KW"/>
</dbReference>
<feature type="binding site" evidence="5">
    <location>
        <position position="77"/>
    </location>
    <ligand>
        <name>(2R,3E)-phycocyanobilin</name>
        <dbReference type="ChEBI" id="CHEBI:85275"/>
        <label>2</label>
    </ligand>
</feature>
<dbReference type="GO" id="GO:0031676">
    <property type="term" value="C:plasma membrane-derived thylakoid membrane"/>
    <property type="evidence" value="ECO:0007669"/>
    <property type="project" value="UniProtKB-SubCell"/>
</dbReference>
<organism evidence="8 9">
    <name type="scientific">Synechococcus lacustris str. Tous</name>
    <dbReference type="NCBI Taxonomy" id="1910958"/>
    <lineage>
        <taxon>Bacteria</taxon>
        <taxon>Bacillati</taxon>
        <taxon>Cyanobacteriota</taxon>
        <taxon>Cyanophyceae</taxon>
        <taxon>Synechococcales</taxon>
        <taxon>Synechococcaceae</taxon>
        <taxon>Synechococcus</taxon>
    </lineage>
</organism>
<evidence type="ECO:0000256" key="1">
    <source>
        <dbReference type="ARBA" id="ARBA00004445"/>
    </source>
</evidence>
<reference evidence="9" key="1">
    <citation type="submission" date="2018-03" db="EMBL/GenBank/DDBJ databases">
        <title>Ecological and genomic features of two cosmopolitan and abundant freshwater picocyanobacteria.</title>
        <authorList>
            <person name="Cabello-Yeves P.J."/>
            <person name="Picazo A."/>
            <person name="Camacho A."/>
            <person name="Callieri C."/>
            <person name="Rosselli R."/>
            <person name="Roda-Garcia J."/>
            <person name="Coutinho F.H."/>
            <person name="Rodriguez-Valera F."/>
        </authorList>
    </citation>
    <scope>NUCLEOTIDE SEQUENCE [LARGE SCALE GENOMIC DNA]</scope>
    <source>
        <strain evidence="9">Tous</strain>
    </source>
</reference>
<comment type="caution">
    <text evidence="8">The sequence shown here is derived from an EMBL/GenBank/DDBJ whole genome shotgun (WGS) entry which is preliminary data.</text>
</comment>
<feature type="binding site" evidence="5">
    <location>
        <position position="35"/>
    </location>
    <ligand>
        <name>(2R,3E)-phycocyanobilin</name>
        <dbReference type="ChEBI" id="CHEBI:85275"/>
        <label>1</label>
    </ligand>
</feature>
<dbReference type="Pfam" id="PF00502">
    <property type="entry name" value="Phycobilisome"/>
    <property type="match status" value="1"/>
</dbReference>
<sequence>MLDAFSRAVVSADAKTAPLGSGELASLRNYVAEGNKRLDAVNAITSNASCIVSDAVTGMICENTGLIQAGGNCYPNRRMAACLRDGEIVLRYISYALLAGDASVLDDRCLNGLKETYVALGVPLQSTARAVSIMKASSTAHINETNTTGTNPVETRFRKMETVKGDCSALVAEAGTYFDRVISALS</sequence>
<keyword evidence="3 7" id="KW-0157">Chromophore</keyword>
<dbReference type="InterPro" id="IPR009050">
    <property type="entry name" value="Globin-like_sf"/>
</dbReference>
<protein>
    <submittedName>
        <fullName evidence="8">Bleomycin hydrolase</fullName>
    </submittedName>
</protein>
<feature type="modified residue" description="N4-methylasparagine" evidence="6">
    <location>
        <position position="72"/>
    </location>
</feature>
<dbReference type="GO" id="GO:0016787">
    <property type="term" value="F:hydrolase activity"/>
    <property type="evidence" value="ECO:0007669"/>
    <property type="project" value="UniProtKB-KW"/>
</dbReference>
<dbReference type="Gene3D" id="1.10.490.20">
    <property type="entry name" value="Phycocyanins"/>
    <property type="match status" value="1"/>
</dbReference>
<keyword evidence="7" id="KW-0042">Antenna complex</keyword>
<accession>A0A2P7EI88</accession>
<dbReference type="SUPFAM" id="SSF46458">
    <property type="entry name" value="Globin-like"/>
    <property type="match status" value="1"/>
</dbReference>
<dbReference type="InterPro" id="IPR012128">
    <property type="entry name" value="Phycobilisome_asu/bsu"/>
</dbReference>
<feature type="binding site" description="covalent" evidence="5">
    <location>
        <position position="82"/>
    </location>
    <ligand>
        <name>(2R,3E)-phycocyanobilin</name>
        <dbReference type="ChEBI" id="CHEBI:85275"/>
        <label>2</label>
    </ligand>
</feature>
<gene>
    <name evidence="8" type="ORF">C7K08_00670</name>
</gene>
<evidence type="ECO:0000256" key="6">
    <source>
        <dbReference type="PIRSR" id="PIRSR000081-2"/>
    </source>
</evidence>
<keyword evidence="8" id="KW-0378">Hydrolase</keyword>
<dbReference type="PIRSF" id="PIRSF000081">
    <property type="entry name" value="Phycocyanin"/>
    <property type="match status" value="1"/>
</dbReference>
<dbReference type="STRING" id="1910958.BTM30_05470"/>
<comment type="subcellular location">
    <subcellularLocation>
        <location evidence="1 7">Cellular thylakoid membrane</location>
        <topology evidence="1 7">Peripheral membrane protein</topology>
        <orientation evidence="1 7">Cytoplasmic side</orientation>
    </subcellularLocation>
</comment>
<keyword evidence="7" id="KW-0813">Transport</keyword>
<feature type="binding site" evidence="5">
    <location>
        <begin position="82"/>
        <end position="88"/>
    </location>
    <ligand>
        <name>(2R,3E)-phycocyanobilin</name>
        <dbReference type="ChEBI" id="CHEBI:85275"/>
        <label>2</label>
    </ligand>
</feature>